<dbReference type="OrthoDB" id="9811519at2"/>
<sequence length="331" mass="33861">MTTTLSIEDTERLVASALQRADVGPAQAASVAYALVTAEAAGQGGHGLRRVPAYSGQAKVKKVDGHASPVIEMTRAATMRVDAAEGFAYPAFDLAIERAPAIVAETGVLAIGVRNSHHAGVLGLTVERFAEKGLVALMMANAPSAMAAWGGTKGVFGTNPIAFATPLPDADPVVIDLSLSKVARGKVMAAKQKGAAIPEGWALDKDGNPTTDADAALAGTMVPVADAKGAALALMVEMLSAGLTGSNFAYEASSLFDDKGAPPRLGQFILVLDPKAIGGANALHRLGDLAAMIGHEPGVRLPGRRGLEARRKAAEAGLVIEDDVMAMIEAV</sequence>
<dbReference type="SUPFAM" id="SSF89733">
    <property type="entry name" value="L-sulfolactate dehydrogenase-like"/>
    <property type="match status" value="1"/>
</dbReference>
<organism evidence="3 4">
    <name type="scientific">Fulvimarina manganoxydans</name>
    <dbReference type="NCBI Taxonomy" id="937218"/>
    <lineage>
        <taxon>Bacteria</taxon>
        <taxon>Pseudomonadati</taxon>
        <taxon>Pseudomonadota</taxon>
        <taxon>Alphaproteobacteria</taxon>
        <taxon>Hyphomicrobiales</taxon>
        <taxon>Aurantimonadaceae</taxon>
        <taxon>Fulvimarina</taxon>
    </lineage>
</organism>
<dbReference type="InterPro" id="IPR036111">
    <property type="entry name" value="Mal/L-sulfo/L-lacto_DH-like_sf"/>
</dbReference>
<dbReference type="Proteomes" id="UP000192656">
    <property type="component" value="Unassembled WGS sequence"/>
</dbReference>
<dbReference type="Pfam" id="PF02615">
    <property type="entry name" value="Ldh_2"/>
    <property type="match status" value="1"/>
</dbReference>
<proteinExistence type="inferred from homology"/>
<dbReference type="RefSeq" id="WP_084411727.1">
    <property type="nucleotide sequence ID" value="NZ_FWXR01000018.1"/>
</dbReference>
<dbReference type="GO" id="GO:0016491">
    <property type="term" value="F:oxidoreductase activity"/>
    <property type="evidence" value="ECO:0007669"/>
    <property type="project" value="UniProtKB-KW"/>
</dbReference>
<name>A0A1W2DWM3_9HYPH</name>
<keyword evidence="4" id="KW-1185">Reference proteome</keyword>
<keyword evidence="2" id="KW-0560">Oxidoreductase</keyword>
<dbReference type="STRING" id="937218.SAMN06297251_11882"/>
<evidence type="ECO:0000313" key="3">
    <source>
        <dbReference type="EMBL" id="SMD01975.1"/>
    </source>
</evidence>
<dbReference type="Gene3D" id="3.30.1370.60">
    <property type="entry name" value="Hypothetical oxidoreductase yiak, domain 2"/>
    <property type="match status" value="1"/>
</dbReference>
<dbReference type="InterPro" id="IPR043144">
    <property type="entry name" value="Mal/L-sulf/L-lact_DH-like_ah"/>
</dbReference>
<dbReference type="AlphaFoldDB" id="A0A1W2DWM3"/>
<evidence type="ECO:0000313" key="4">
    <source>
        <dbReference type="Proteomes" id="UP000192656"/>
    </source>
</evidence>
<protein>
    <submittedName>
        <fullName evidence="3">(2R)-3-sulfolactate dehydrogenase (NADP+)</fullName>
    </submittedName>
</protein>
<evidence type="ECO:0000256" key="2">
    <source>
        <dbReference type="ARBA" id="ARBA00023002"/>
    </source>
</evidence>
<dbReference type="EMBL" id="FWXR01000018">
    <property type="protein sequence ID" value="SMD01975.1"/>
    <property type="molecule type" value="Genomic_DNA"/>
</dbReference>
<reference evidence="3 4" key="1">
    <citation type="submission" date="2017-04" db="EMBL/GenBank/DDBJ databases">
        <authorList>
            <person name="Afonso C.L."/>
            <person name="Miller P.J."/>
            <person name="Scott M.A."/>
            <person name="Spackman E."/>
            <person name="Goraichik I."/>
            <person name="Dimitrov K.M."/>
            <person name="Suarez D.L."/>
            <person name="Swayne D.E."/>
        </authorList>
    </citation>
    <scope>NUCLEOTIDE SEQUENCE [LARGE SCALE GENOMIC DNA]</scope>
    <source>
        <strain evidence="3 4">CGMCC 1.10972</strain>
    </source>
</reference>
<dbReference type="InterPro" id="IPR043143">
    <property type="entry name" value="Mal/L-sulf/L-lact_DH-like_NADP"/>
</dbReference>
<comment type="similarity">
    <text evidence="1">Belongs to the LDH2/MDH2 oxidoreductase family.</text>
</comment>
<dbReference type="InterPro" id="IPR003767">
    <property type="entry name" value="Malate/L-lactate_DH-like"/>
</dbReference>
<evidence type="ECO:0000256" key="1">
    <source>
        <dbReference type="ARBA" id="ARBA00006056"/>
    </source>
</evidence>
<dbReference type="PANTHER" id="PTHR11091">
    <property type="entry name" value="OXIDOREDUCTASE-RELATED"/>
    <property type="match status" value="1"/>
</dbReference>
<gene>
    <name evidence="3" type="ORF">SAMN06297251_11882</name>
</gene>
<dbReference type="PANTHER" id="PTHR11091:SF0">
    <property type="entry name" value="MALATE DEHYDROGENASE"/>
    <property type="match status" value="1"/>
</dbReference>
<dbReference type="Gene3D" id="1.10.1530.10">
    <property type="match status" value="1"/>
</dbReference>
<accession>A0A1W2DWM3</accession>